<proteinExistence type="predicted"/>
<feature type="region of interest" description="Disordered" evidence="3">
    <location>
        <begin position="99"/>
        <end position="127"/>
    </location>
</feature>
<dbReference type="PANTHER" id="PTHR21646:SF14">
    <property type="entry name" value="FI05488P"/>
    <property type="match status" value="1"/>
</dbReference>
<dbReference type="InterPro" id="IPR028889">
    <property type="entry name" value="USP"/>
</dbReference>
<dbReference type="FunFam" id="3.90.70.10:FF:000046">
    <property type="entry name" value="ubiquitin carboxyl-terminal hydrolase 31"/>
    <property type="match status" value="1"/>
</dbReference>
<evidence type="ECO:0000256" key="3">
    <source>
        <dbReference type="SAM" id="MobiDB-lite"/>
    </source>
</evidence>
<dbReference type="InterPro" id="IPR050185">
    <property type="entry name" value="Ub_carboxyl-term_hydrolase"/>
</dbReference>
<dbReference type="InterPro" id="IPR018200">
    <property type="entry name" value="USP_CS"/>
</dbReference>
<dbReference type="EC" id="3.4.19.12" evidence="2"/>
<keyword evidence="6" id="KW-1185">Reference proteome</keyword>
<name>A0AAD9JPN1_RIDPI</name>
<evidence type="ECO:0000313" key="5">
    <source>
        <dbReference type="EMBL" id="KAK2155805.1"/>
    </source>
</evidence>
<feature type="compositionally biased region" description="Basic and acidic residues" evidence="3">
    <location>
        <begin position="112"/>
        <end position="126"/>
    </location>
</feature>
<dbReference type="PROSITE" id="PS00972">
    <property type="entry name" value="USP_1"/>
    <property type="match status" value="1"/>
</dbReference>
<dbReference type="PANTHER" id="PTHR21646">
    <property type="entry name" value="UBIQUITIN CARBOXYL-TERMINAL HYDROLASE"/>
    <property type="match status" value="1"/>
</dbReference>
<gene>
    <name evidence="5" type="ORF">NP493_2034g00007</name>
</gene>
<reference evidence="5" key="1">
    <citation type="journal article" date="2023" name="Mol. Biol. Evol.">
        <title>Third-Generation Sequencing Reveals the Adaptive Role of the Epigenome in Three Deep-Sea Polychaetes.</title>
        <authorList>
            <person name="Perez M."/>
            <person name="Aroh O."/>
            <person name="Sun Y."/>
            <person name="Lan Y."/>
            <person name="Juniper S.K."/>
            <person name="Young C.R."/>
            <person name="Angers B."/>
            <person name="Qian P.Y."/>
        </authorList>
    </citation>
    <scope>NUCLEOTIDE SEQUENCE</scope>
    <source>
        <strain evidence="5">R07B-5</strain>
    </source>
</reference>
<dbReference type="SUPFAM" id="SSF54001">
    <property type="entry name" value="Cysteine proteinases"/>
    <property type="match status" value="1"/>
</dbReference>
<accession>A0AAD9JPN1</accession>
<dbReference type="Pfam" id="PF00443">
    <property type="entry name" value="UCH"/>
    <property type="match status" value="1"/>
</dbReference>
<evidence type="ECO:0000313" key="6">
    <source>
        <dbReference type="Proteomes" id="UP001209878"/>
    </source>
</evidence>
<evidence type="ECO:0000256" key="1">
    <source>
        <dbReference type="ARBA" id="ARBA00000707"/>
    </source>
</evidence>
<dbReference type="Gene3D" id="3.90.70.10">
    <property type="entry name" value="Cysteine proteinases"/>
    <property type="match status" value="2"/>
</dbReference>
<sequence length="721" mass="82530">MEGKVPGGHYAPLTESYDASDDKLRFSLGDASKNNNRMLNQQHRNASMSLPRFVNTHHTDESTLNKSATIEAKRKHKSPSIKSFGNFVQKMVRQMSEISLHQSRHRTPTKRCTNEKHPTKETDGHYGRKWSVRTGSWKHADGKRWFQSPSAGIVGIRNHGNTCFMNAVLQCLCHTELLVEYFLTDQYKADLKRNNKRSAKKYGTKGELTEHLAVLLKSLWTARYTPEISNRFTSVVGKFGNQYRGTAQHDAQEFLLWLLDKIHEDLNIAVKKKYRPNKSSQGRSDESVAAEALANHMRSNNSFVYDLFQALYRSSLTCPGCERQSNTFDPFLSMSLPIPQKCKKAVYVTVVYLDARPRQVRIGLLMDLCDTVRELRHTLASDTNIPAEQLILTEIYLDGFRRTFHDTHPLSDFHDTDNVYAIETPPPMRVDDQTPSRYMLIVVLNMQAMGVQTNRFGGPFVLQVAAETGFMELQKNILQNMASMLKEDIHKQMKDVVLRLRVVDGLPGKLYLPQDVDHPLLTPTVDRALSNCVEGAGPEHLKLTVEWDRPTKQRLVSNSRDVIEEHLSVHQVSVQQQQQQEPEYSTLSECFQLYTQEETLGADDAWFCPNCLHRQQGTVKRLSLWSLPDILVIHLKRFKQVGLQRTKLNTLITFPVRGLDMNPLVAKQHVTDQNSCQHIADLSPWQPNRRSQSCPSDFIYDLYAVCNHYGNMQGWPLHSML</sequence>
<dbReference type="PROSITE" id="PS50235">
    <property type="entry name" value="USP_3"/>
    <property type="match status" value="1"/>
</dbReference>
<comment type="caution">
    <text evidence="5">The sequence shown here is derived from an EMBL/GenBank/DDBJ whole genome shotgun (WGS) entry which is preliminary data.</text>
</comment>
<dbReference type="InterPro" id="IPR038765">
    <property type="entry name" value="Papain-like_cys_pep_sf"/>
</dbReference>
<protein>
    <recommendedName>
        <fullName evidence="2">ubiquitinyl hydrolase 1</fullName>
        <ecNumber evidence="2">3.4.19.12</ecNumber>
    </recommendedName>
</protein>
<dbReference type="Proteomes" id="UP001209878">
    <property type="component" value="Unassembled WGS sequence"/>
</dbReference>
<organism evidence="5 6">
    <name type="scientific">Ridgeia piscesae</name>
    <name type="common">Tubeworm</name>
    <dbReference type="NCBI Taxonomy" id="27915"/>
    <lineage>
        <taxon>Eukaryota</taxon>
        <taxon>Metazoa</taxon>
        <taxon>Spiralia</taxon>
        <taxon>Lophotrochozoa</taxon>
        <taxon>Annelida</taxon>
        <taxon>Polychaeta</taxon>
        <taxon>Sedentaria</taxon>
        <taxon>Canalipalpata</taxon>
        <taxon>Sabellida</taxon>
        <taxon>Siboglinidae</taxon>
        <taxon>Ridgeia</taxon>
    </lineage>
</organism>
<dbReference type="InterPro" id="IPR001394">
    <property type="entry name" value="Peptidase_C19_UCH"/>
</dbReference>
<evidence type="ECO:0000256" key="2">
    <source>
        <dbReference type="ARBA" id="ARBA00012759"/>
    </source>
</evidence>
<dbReference type="GO" id="GO:0016579">
    <property type="term" value="P:protein deubiquitination"/>
    <property type="evidence" value="ECO:0007669"/>
    <property type="project" value="InterPro"/>
</dbReference>
<dbReference type="GO" id="GO:0004843">
    <property type="term" value="F:cysteine-type deubiquitinase activity"/>
    <property type="evidence" value="ECO:0007669"/>
    <property type="project" value="UniProtKB-EC"/>
</dbReference>
<feature type="domain" description="USP" evidence="4">
    <location>
        <begin position="154"/>
        <end position="721"/>
    </location>
</feature>
<dbReference type="AlphaFoldDB" id="A0AAD9JPN1"/>
<comment type="catalytic activity">
    <reaction evidence="1">
        <text>Thiol-dependent hydrolysis of ester, thioester, amide, peptide and isopeptide bonds formed by the C-terminal Gly of ubiquitin (a 76-residue protein attached to proteins as an intracellular targeting signal).</text>
        <dbReference type="EC" id="3.4.19.12"/>
    </reaction>
</comment>
<evidence type="ECO:0000259" key="4">
    <source>
        <dbReference type="PROSITE" id="PS50235"/>
    </source>
</evidence>
<dbReference type="EMBL" id="JAODUO010002037">
    <property type="protein sequence ID" value="KAK2155805.1"/>
    <property type="molecule type" value="Genomic_DNA"/>
</dbReference>